<feature type="binding site" evidence="4">
    <location>
        <position position="158"/>
    </location>
    <ligand>
        <name>Mg(2+)</name>
        <dbReference type="ChEBI" id="CHEBI:18420"/>
    </ligand>
</feature>
<feature type="binding site" evidence="4">
    <location>
        <position position="132"/>
    </location>
    <ligand>
        <name>S-adenosyl-L-methionine</name>
        <dbReference type="ChEBI" id="CHEBI:59789"/>
    </ligand>
</feature>
<comment type="function">
    <text evidence="4">Catalyzes the methylation of 5-hydroxyuridine (ho5U) to form 5-methoxyuridine (mo5U) at position 34 in tRNAs.</text>
</comment>
<sequence length="215" mass="24852">MNGKLDSYLESFITDRNELFTEMERYADLNHVPIMEITGINTLCQLLRLQNPKRILEIGTAIGYSALRMADTIEQVEIITIERDEERYERAIHYLGRSPYGQRVKVIKGDALDQSVIDEVHSFGPYDAIFIDAAKGQYQKFFNEFTASLNEQGCVYTDNVLFKGLVLEDEDLIEKKNLRNLVKKIKHYNQWLMQHEEFITTILPVGDGLAVSIKR</sequence>
<dbReference type="STRING" id="363870.NG54_00085"/>
<keyword evidence="4" id="KW-0460">Magnesium</keyword>
<evidence type="ECO:0000256" key="2">
    <source>
        <dbReference type="ARBA" id="ARBA00022679"/>
    </source>
</evidence>
<dbReference type="GO" id="GO:0008757">
    <property type="term" value="F:S-adenosylmethionine-dependent methyltransferase activity"/>
    <property type="evidence" value="ECO:0007669"/>
    <property type="project" value="TreeGrafter"/>
</dbReference>
<evidence type="ECO:0000256" key="1">
    <source>
        <dbReference type="ARBA" id="ARBA00022603"/>
    </source>
</evidence>
<dbReference type="HAMAP" id="MF_02217">
    <property type="entry name" value="TrmR_methyltr"/>
    <property type="match status" value="1"/>
</dbReference>
<dbReference type="InterPro" id="IPR050362">
    <property type="entry name" value="Cation-dep_OMT"/>
</dbReference>
<evidence type="ECO:0000256" key="3">
    <source>
        <dbReference type="ARBA" id="ARBA00022691"/>
    </source>
</evidence>
<dbReference type="Proteomes" id="UP000030588">
    <property type="component" value="Unassembled WGS sequence"/>
</dbReference>
<dbReference type="RefSeq" id="WP_035352462.1">
    <property type="nucleotide sequence ID" value="NZ_JRUN01000001.1"/>
</dbReference>
<name>A0A0A6VGX5_9BACI</name>
<proteinExistence type="inferred from homology"/>
<dbReference type="CDD" id="cd02440">
    <property type="entry name" value="AdoMet_MTases"/>
    <property type="match status" value="1"/>
</dbReference>
<dbReference type="EMBL" id="JRUN01000001">
    <property type="protein sequence ID" value="KHD86826.1"/>
    <property type="molecule type" value="Genomic_DNA"/>
</dbReference>
<dbReference type="Pfam" id="PF01596">
    <property type="entry name" value="Methyltransf_3"/>
    <property type="match status" value="1"/>
</dbReference>
<comment type="catalytic activity">
    <reaction evidence="4">
        <text>5-hydroxyuridine(34) in tRNA + S-adenosyl-L-methionine = 5-methoxyuridine(34) in tRNA + S-adenosyl-L-homocysteine + H(+)</text>
        <dbReference type="Rhea" id="RHEA:60524"/>
        <dbReference type="Rhea" id="RHEA-COMP:13381"/>
        <dbReference type="Rhea" id="RHEA-COMP:15591"/>
        <dbReference type="ChEBI" id="CHEBI:15378"/>
        <dbReference type="ChEBI" id="CHEBI:57856"/>
        <dbReference type="ChEBI" id="CHEBI:59789"/>
        <dbReference type="ChEBI" id="CHEBI:136877"/>
        <dbReference type="ChEBI" id="CHEBI:143860"/>
    </reaction>
</comment>
<evidence type="ECO:0000313" key="5">
    <source>
        <dbReference type="EMBL" id="KHD86826.1"/>
    </source>
</evidence>
<feature type="binding site" evidence="4">
    <location>
        <position position="35"/>
    </location>
    <ligand>
        <name>S-adenosyl-L-methionine</name>
        <dbReference type="ChEBI" id="CHEBI:59789"/>
    </ligand>
</feature>
<comment type="similarity">
    <text evidence="4">Belongs to the class I-like SAM-binding methyltransferase superfamily. Cation-dependent O-methyltransferase family.</text>
</comment>
<dbReference type="OrthoDB" id="9799672at2"/>
<comment type="subunit">
    <text evidence="4">Homodimer.</text>
</comment>
<dbReference type="GO" id="GO:0016300">
    <property type="term" value="F:tRNA (uridine) methyltransferase activity"/>
    <property type="evidence" value="ECO:0007669"/>
    <property type="project" value="UniProtKB-UniRule"/>
</dbReference>
<dbReference type="Gene3D" id="3.40.50.150">
    <property type="entry name" value="Vaccinia Virus protein VP39"/>
    <property type="match status" value="1"/>
</dbReference>
<evidence type="ECO:0000313" key="6">
    <source>
        <dbReference type="Proteomes" id="UP000030588"/>
    </source>
</evidence>
<dbReference type="GO" id="GO:0000287">
    <property type="term" value="F:magnesium ion binding"/>
    <property type="evidence" value="ECO:0007669"/>
    <property type="project" value="UniProtKB-UniRule"/>
</dbReference>
<feature type="binding site" evidence="4">
    <location>
        <begin position="110"/>
        <end position="111"/>
    </location>
    <ligand>
        <name>S-adenosyl-L-methionine</name>
        <dbReference type="ChEBI" id="CHEBI:59789"/>
    </ligand>
</feature>
<dbReference type="InterPro" id="IPR002935">
    <property type="entry name" value="SAM_O-MeTrfase"/>
</dbReference>
<comment type="caution">
    <text evidence="5">The sequence shown here is derived from an EMBL/GenBank/DDBJ whole genome shotgun (WGS) entry which is preliminary data.</text>
</comment>
<dbReference type="GO" id="GO:0008171">
    <property type="term" value="F:O-methyltransferase activity"/>
    <property type="evidence" value="ECO:0007669"/>
    <property type="project" value="InterPro"/>
</dbReference>
<feature type="binding site" evidence="4">
    <location>
        <position position="65"/>
    </location>
    <ligand>
        <name>S-adenosyl-L-methionine</name>
        <dbReference type="ChEBI" id="CHEBI:59789"/>
    </ligand>
</feature>
<dbReference type="InterPro" id="IPR029063">
    <property type="entry name" value="SAM-dependent_MTases_sf"/>
</dbReference>
<keyword evidence="3 4" id="KW-0949">S-adenosyl-L-methionine</keyword>
<dbReference type="AlphaFoldDB" id="A0A0A6VGX5"/>
<feature type="binding site" evidence="4">
    <location>
        <position position="159"/>
    </location>
    <ligand>
        <name>Mg(2+)</name>
        <dbReference type="ChEBI" id="CHEBI:18420"/>
    </ligand>
</feature>
<dbReference type="GO" id="GO:0030488">
    <property type="term" value="P:tRNA methylation"/>
    <property type="evidence" value="ECO:0007669"/>
    <property type="project" value="UniProtKB-UniRule"/>
</dbReference>
<accession>A0A0A6VGX5</accession>
<keyword evidence="4" id="KW-0479">Metal-binding</keyword>
<keyword evidence="2 4" id="KW-0808">Transferase</keyword>
<protein>
    <recommendedName>
        <fullName evidence="4">tRNA 5-hydroxyuridine methyltransferase</fullName>
        <ecNumber evidence="4">2.1.1.-</ecNumber>
    </recommendedName>
    <alternativeName>
        <fullName evidence="4">ho5U methyltransferase</fullName>
    </alternativeName>
</protein>
<dbReference type="PANTHER" id="PTHR10509">
    <property type="entry name" value="O-METHYLTRANSFERASE-RELATED"/>
    <property type="match status" value="1"/>
</dbReference>
<keyword evidence="1 4" id="KW-0489">Methyltransferase</keyword>
<dbReference type="SUPFAM" id="SSF53335">
    <property type="entry name" value="S-adenosyl-L-methionine-dependent methyltransferases"/>
    <property type="match status" value="1"/>
</dbReference>
<feature type="binding site" evidence="4">
    <location>
        <position position="132"/>
    </location>
    <ligand>
        <name>Mg(2+)</name>
        <dbReference type="ChEBI" id="CHEBI:18420"/>
    </ligand>
</feature>
<dbReference type="InterPro" id="IPR043675">
    <property type="entry name" value="TrmR_methyltr"/>
</dbReference>
<organism evidence="5 6">
    <name type="scientific">Heyndrickxia ginsengihumi</name>
    <dbReference type="NCBI Taxonomy" id="363870"/>
    <lineage>
        <taxon>Bacteria</taxon>
        <taxon>Bacillati</taxon>
        <taxon>Bacillota</taxon>
        <taxon>Bacilli</taxon>
        <taxon>Bacillales</taxon>
        <taxon>Bacillaceae</taxon>
        <taxon>Heyndrickxia</taxon>
    </lineage>
</organism>
<keyword evidence="4" id="KW-0819">tRNA processing</keyword>
<reference evidence="5 6" key="1">
    <citation type="submission" date="2014-10" db="EMBL/GenBank/DDBJ databases">
        <title>Draft genome of phytase producing Bacillus ginsengihumi strain M2.11.</title>
        <authorList>
            <person name="Toymentseva A."/>
            <person name="Boulygina E.A."/>
            <person name="Kazakov S.V."/>
            <person name="Kayumov I."/>
            <person name="Suleimanova A.D."/>
            <person name="Mardanova A.M."/>
            <person name="Maria S.N."/>
            <person name="Sergey M.Y."/>
            <person name="Sharipova M.R."/>
        </authorList>
    </citation>
    <scope>NUCLEOTIDE SEQUENCE [LARGE SCALE GENOMIC DNA]</scope>
    <source>
        <strain evidence="5 6">M2.11</strain>
    </source>
</reference>
<dbReference type="PANTHER" id="PTHR10509:SF14">
    <property type="entry name" value="CAFFEOYL-COA O-METHYLTRANSFERASE 3-RELATED"/>
    <property type="match status" value="1"/>
</dbReference>
<feature type="binding site" evidence="4">
    <location>
        <position position="82"/>
    </location>
    <ligand>
        <name>S-adenosyl-L-methionine</name>
        <dbReference type="ChEBI" id="CHEBI:59789"/>
    </ligand>
</feature>
<dbReference type="EC" id="2.1.1.-" evidence="4"/>
<evidence type="ECO:0000256" key="4">
    <source>
        <dbReference type="HAMAP-Rule" id="MF_02217"/>
    </source>
</evidence>
<dbReference type="PROSITE" id="PS51682">
    <property type="entry name" value="SAM_OMT_I"/>
    <property type="match status" value="1"/>
</dbReference>
<gene>
    <name evidence="4" type="primary">trmR</name>
    <name evidence="5" type="ORF">NG54_00085</name>
</gene>